<dbReference type="SUPFAM" id="SSF52540">
    <property type="entry name" value="P-loop containing nucleoside triphosphate hydrolases"/>
    <property type="match status" value="1"/>
</dbReference>
<dbReference type="InterPro" id="IPR027417">
    <property type="entry name" value="P-loop_NTPase"/>
</dbReference>
<sequence>MKYTCKHCTKTFSQKSHYDAHKNKKNSCIKCDKNFTTEWAYVNNELLHISKINKNSKNIKCKHGHPLIFCSGSIRRPYLKHKNSAHVTHYSEMSKWHCKWQGYFKNTEISFDKKDEQQIKNRRADVVLNDKYILEVQHSNITDSEVICRTDDYKLHDKELIWIIDGNTYDVKIDKFSDNSYLIQFDNNWKYKSFIYKYNFILLDINEQIYKIPVNSVCNKMFHAKSHQNIDLVIETLTNNPDNIWNLWKDENEIKPSLTIIQAPAGHGKTFKIWKNISENPDKELYIITTKQHTAKEVILNELNAQAERHEFHIVNSMDAPDNNTDREYYSINKSYNEKQYIVTYKHKHSNRECKVIIGTIDSFIYSLTSKSIGGNTFFEGLLNNICKNGCDKINKHTGQIFYAGEKIKLNKMTELWIDESQDLPINYYKAIIKLMLATKIDCVVVGDKLQSLEYEENFMTHIELNAPFINIIKKEPENTNRRIKVKYMAEKINRLVAFKNYNSPEIINELPDELEDRGESVLEIFTQKCIYANDTDKKKIDNEVEKILEKVKLEVDKYNYKPEDFLFLFPIMKCNILAGELETKLNTFWLERYGSDDEFNQYAVLHKHEEGQIIDTSKSTHASRIMSIRASKGDGRSVVFILNCTEQALKLLSNNKKNIVYESYFHVALTRAEYKIYFGLTYNNDDIHRRFAKIDENMEYIPIIKNSFTLDTITQYVDKEAFIKLIDDNKMIEEEDDEEDEEENRYSSCLNSSLTDWRLTLGRETGGDNDVRQYEVPNTSTTSNSSYIKENKNKGSCIIDWDYHCIRRAVYHNYAIFKIFEHSKNDELFEHSQIKVVLDKISKSNIIERSPKLFYDFLKNKDLMNGKNFPLCNLSHKKIYKTYYKEIKKSIETIQINYKNNPLSIGDLLPLDASILIYVIDVYMNEKHHQITPSTIYNIVNSFKKKDNIQELLEESENIKQIMENLMNKILKDKNIKWNIEHVIKLNGNTDDLILHNRYSLIGNNENNIHHIVFQTDYNKLNQYDTLIKLLLERFLILNANSNKREKNNKTRFSGKKIITYLIILKQNTYKIFDRDFEDSIDNQIIILCKNAFITYFKHYNKELFNYCKIIKSDTSNWKGFKSPYLFLAHEENFKKNSYIKNFFYELDKECKTDRMNVKNITDNFNLFEEKINEYIIEMCETYFGFNNRNDEDDDIEW</sequence>
<dbReference type="GO" id="GO:0008270">
    <property type="term" value="F:zinc ion binding"/>
    <property type="evidence" value="ECO:0007669"/>
    <property type="project" value="UniProtKB-KW"/>
</dbReference>
<evidence type="ECO:0000256" key="2">
    <source>
        <dbReference type="SAM" id="Coils"/>
    </source>
</evidence>
<reference evidence="4" key="1">
    <citation type="journal article" date="2019" name="Philos. Trans. R. Soc. Lond., B, Biol. Sci.">
        <title>Targeted metagenomic recovery of four divergent viruses reveals shared and distinctive characteristics of giant viruses of marine eukaryotes.</title>
        <authorList>
            <person name="Needham D.M."/>
            <person name="Poirier C."/>
            <person name="Hehenberger E."/>
            <person name="Jimenez V."/>
            <person name="Swalwell J.E."/>
            <person name="Santoro A.E."/>
            <person name="Worden A.Z."/>
        </authorList>
    </citation>
    <scope>NUCLEOTIDE SEQUENCE</scope>
    <source>
        <strain evidence="4">OPacV-421</strain>
    </source>
</reference>
<dbReference type="Gene3D" id="3.40.50.300">
    <property type="entry name" value="P-loop containing nucleotide triphosphate hydrolases"/>
    <property type="match status" value="2"/>
</dbReference>
<dbReference type="InterPro" id="IPR013087">
    <property type="entry name" value="Znf_C2H2_type"/>
</dbReference>
<evidence type="ECO:0000256" key="1">
    <source>
        <dbReference type="PROSITE-ProRule" id="PRU00042"/>
    </source>
</evidence>
<dbReference type="InterPro" id="IPR010330">
    <property type="entry name" value="CoiA_nuc"/>
</dbReference>
<protein>
    <recommendedName>
        <fullName evidence="3">C2H2-type domain-containing protein</fullName>
    </recommendedName>
</protein>
<keyword evidence="2" id="KW-0175">Coiled coil</keyword>
<evidence type="ECO:0000259" key="3">
    <source>
        <dbReference type="PROSITE" id="PS50157"/>
    </source>
</evidence>
<accession>A0A5J6VLK4</accession>
<dbReference type="Pfam" id="PF06054">
    <property type="entry name" value="CoiA_nuc"/>
    <property type="match status" value="1"/>
</dbReference>
<feature type="domain" description="C2H2-type" evidence="3">
    <location>
        <begin position="3"/>
        <end position="22"/>
    </location>
</feature>
<keyword evidence="1" id="KW-0862">Zinc</keyword>
<dbReference type="PROSITE" id="PS50157">
    <property type="entry name" value="ZINC_FINGER_C2H2_2"/>
    <property type="match status" value="1"/>
</dbReference>
<name>A0A5J6VLK4_9VIRU</name>
<proteinExistence type="predicted"/>
<keyword evidence="1" id="KW-0479">Metal-binding</keyword>
<evidence type="ECO:0000313" key="4">
    <source>
        <dbReference type="EMBL" id="QFG74809.1"/>
    </source>
</evidence>
<dbReference type="EMBL" id="MN448294">
    <property type="protein sequence ID" value="QFG74809.1"/>
    <property type="molecule type" value="Genomic_DNA"/>
</dbReference>
<organism evidence="4">
    <name type="scientific">Megaviridae environmental sample</name>
    <dbReference type="NCBI Taxonomy" id="1737588"/>
    <lineage>
        <taxon>Viruses</taxon>
        <taxon>Varidnaviria</taxon>
        <taxon>Bamfordvirae</taxon>
        <taxon>Nucleocytoviricota</taxon>
        <taxon>Megaviricetes</taxon>
        <taxon>Imitervirales</taxon>
        <taxon>Mimiviridae</taxon>
        <taxon>environmental samples</taxon>
    </lineage>
</organism>
<keyword evidence="1" id="KW-0863">Zinc-finger</keyword>
<feature type="coiled-coil region" evidence="2">
    <location>
        <begin position="947"/>
        <end position="974"/>
    </location>
</feature>